<feature type="transmembrane region" description="Helical" evidence="2">
    <location>
        <begin position="132"/>
        <end position="150"/>
    </location>
</feature>
<dbReference type="Proteomes" id="UP000317178">
    <property type="component" value="Chromosome"/>
</dbReference>
<keyword evidence="2" id="KW-0472">Membrane</keyword>
<dbReference type="KEGG" id="plon:Pla110_45410"/>
<evidence type="ECO:0000256" key="1">
    <source>
        <dbReference type="SAM" id="MobiDB-lite"/>
    </source>
</evidence>
<dbReference type="InterPro" id="IPR025640">
    <property type="entry name" value="GYF_2"/>
</dbReference>
<dbReference type="Pfam" id="PF14237">
    <property type="entry name" value="GYF_2"/>
    <property type="match status" value="1"/>
</dbReference>
<dbReference type="AlphaFoldDB" id="A0A518CU69"/>
<accession>A0A518CU69</accession>
<keyword evidence="5" id="KW-1185">Reference proteome</keyword>
<evidence type="ECO:0000313" key="5">
    <source>
        <dbReference type="Proteomes" id="UP000317178"/>
    </source>
</evidence>
<feature type="region of interest" description="Disordered" evidence="1">
    <location>
        <begin position="160"/>
        <end position="179"/>
    </location>
</feature>
<sequence length="239" mass="27187">MKKHWYYEFMGQVIGPADAHEIRVLSYKGVISVDTMLRKGVDGKWVPADYVKGLFPLPPQTEQPASSKEQKIQDAPVDLTNVQPNHVINRKTNSESDESAILTPEERAELLLQFKHDMNKIQDVKDVDVKPALIIFAAVFVMVFVVSLISRISDPRTKISPEPTGRGFTTERIDPRTSGWSEQFGRSEEWVRETTDSADTEVEAHLKMNRALIMEGARFNVETGVWSRADYEEWTGESY</sequence>
<evidence type="ECO:0000256" key="2">
    <source>
        <dbReference type="SAM" id="Phobius"/>
    </source>
</evidence>
<keyword evidence="2" id="KW-0812">Transmembrane</keyword>
<organism evidence="4 5">
    <name type="scientific">Polystyrenella longa</name>
    <dbReference type="NCBI Taxonomy" id="2528007"/>
    <lineage>
        <taxon>Bacteria</taxon>
        <taxon>Pseudomonadati</taxon>
        <taxon>Planctomycetota</taxon>
        <taxon>Planctomycetia</taxon>
        <taxon>Planctomycetales</taxon>
        <taxon>Planctomycetaceae</taxon>
        <taxon>Polystyrenella</taxon>
    </lineage>
</organism>
<reference evidence="4 5" key="1">
    <citation type="submission" date="2019-02" db="EMBL/GenBank/DDBJ databases">
        <title>Deep-cultivation of Planctomycetes and their phenomic and genomic characterization uncovers novel biology.</title>
        <authorList>
            <person name="Wiegand S."/>
            <person name="Jogler M."/>
            <person name="Boedeker C."/>
            <person name="Pinto D."/>
            <person name="Vollmers J."/>
            <person name="Rivas-Marin E."/>
            <person name="Kohn T."/>
            <person name="Peeters S.H."/>
            <person name="Heuer A."/>
            <person name="Rast P."/>
            <person name="Oberbeckmann S."/>
            <person name="Bunk B."/>
            <person name="Jeske O."/>
            <person name="Meyerdierks A."/>
            <person name="Storesund J.E."/>
            <person name="Kallscheuer N."/>
            <person name="Luecker S."/>
            <person name="Lage O.M."/>
            <person name="Pohl T."/>
            <person name="Merkel B.J."/>
            <person name="Hornburger P."/>
            <person name="Mueller R.-W."/>
            <person name="Bruemmer F."/>
            <person name="Labrenz M."/>
            <person name="Spormann A.M."/>
            <person name="Op den Camp H."/>
            <person name="Overmann J."/>
            <person name="Amann R."/>
            <person name="Jetten M.S.M."/>
            <person name="Mascher T."/>
            <person name="Medema M.H."/>
            <person name="Devos D.P."/>
            <person name="Kaster A.-K."/>
            <person name="Ovreas L."/>
            <person name="Rohde M."/>
            <person name="Galperin M.Y."/>
            <person name="Jogler C."/>
        </authorList>
    </citation>
    <scope>NUCLEOTIDE SEQUENCE [LARGE SCALE GENOMIC DNA]</scope>
    <source>
        <strain evidence="4 5">Pla110</strain>
    </source>
</reference>
<dbReference type="OrthoDB" id="254120at2"/>
<evidence type="ECO:0000259" key="3">
    <source>
        <dbReference type="Pfam" id="PF14237"/>
    </source>
</evidence>
<dbReference type="RefSeq" id="WP_144999256.1">
    <property type="nucleotide sequence ID" value="NZ_CP036281.1"/>
</dbReference>
<name>A0A518CU69_9PLAN</name>
<evidence type="ECO:0000313" key="4">
    <source>
        <dbReference type="EMBL" id="QDU82779.1"/>
    </source>
</evidence>
<proteinExistence type="predicted"/>
<protein>
    <recommendedName>
        <fullName evidence="3">GYF domain-containing protein</fullName>
    </recommendedName>
</protein>
<dbReference type="EMBL" id="CP036281">
    <property type="protein sequence ID" value="QDU82779.1"/>
    <property type="molecule type" value="Genomic_DNA"/>
</dbReference>
<gene>
    <name evidence="4" type="ORF">Pla110_45410</name>
</gene>
<feature type="domain" description="GYF" evidence="3">
    <location>
        <begin position="5"/>
        <end position="54"/>
    </location>
</feature>
<keyword evidence="2" id="KW-1133">Transmembrane helix</keyword>